<gene>
    <name evidence="2" type="ORF">OO17_02765</name>
</gene>
<accession>A0A0D7F3U3</accession>
<dbReference type="Proteomes" id="UP000032515">
    <property type="component" value="Unassembled WGS sequence"/>
</dbReference>
<evidence type="ECO:0000256" key="1">
    <source>
        <dbReference type="SAM" id="MobiDB-lite"/>
    </source>
</evidence>
<protein>
    <submittedName>
        <fullName evidence="2">Uncharacterized protein</fullName>
    </submittedName>
</protein>
<feature type="region of interest" description="Disordered" evidence="1">
    <location>
        <begin position="38"/>
        <end position="60"/>
    </location>
</feature>
<reference evidence="2 3" key="1">
    <citation type="submission" date="2014-11" db="EMBL/GenBank/DDBJ databases">
        <title>Genomics and ecophysiology of heterotrophic nitrogen fixing bacteria isolated from estuarine surface water.</title>
        <authorList>
            <person name="Bentzon-Tilia M."/>
            <person name="Severin I."/>
            <person name="Hansen L.H."/>
            <person name="Riemann L."/>
        </authorList>
    </citation>
    <scope>NUCLEOTIDE SEQUENCE [LARGE SCALE GENOMIC DNA]</scope>
    <source>
        <strain evidence="2 3">BAL398</strain>
    </source>
</reference>
<evidence type="ECO:0000313" key="3">
    <source>
        <dbReference type="Proteomes" id="UP000032515"/>
    </source>
</evidence>
<dbReference type="EMBL" id="JXXE01000047">
    <property type="protein sequence ID" value="KIZ47724.1"/>
    <property type="molecule type" value="Genomic_DNA"/>
</dbReference>
<sequence length="60" mass="6010">MFMGPISTTGAGDLFSSPQPVTAKPAILFLSKGRCGGLPQKGSAETQGSDAGEGFPLLAI</sequence>
<evidence type="ECO:0000313" key="2">
    <source>
        <dbReference type="EMBL" id="KIZ47724.1"/>
    </source>
</evidence>
<comment type="caution">
    <text evidence="2">The sequence shown here is derived from an EMBL/GenBank/DDBJ whole genome shotgun (WGS) entry which is preliminary data.</text>
</comment>
<organism evidence="2 3">
    <name type="scientific">Rhodopseudomonas palustris</name>
    <dbReference type="NCBI Taxonomy" id="1076"/>
    <lineage>
        <taxon>Bacteria</taxon>
        <taxon>Pseudomonadati</taxon>
        <taxon>Pseudomonadota</taxon>
        <taxon>Alphaproteobacteria</taxon>
        <taxon>Hyphomicrobiales</taxon>
        <taxon>Nitrobacteraceae</taxon>
        <taxon>Rhodopseudomonas</taxon>
    </lineage>
</organism>
<proteinExistence type="predicted"/>
<dbReference type="AlphaFoldDB" id="A0A0D7F3U3"/>
<name>A0A0D7F3U3_RHOPL</name>